<feature type="compositionally biased region" description="Low complexity" evidence="1">
    <location>
        <begin position="33"/>
        <end position="42"/>
    </location>
</feature>
<organism evidence="2 3">
    <name type="scientific">Ramularia collo-cygni</name>
    <dbReference type="NCBI Taxonomy" id="112498"/>
    <lineage>
        <taxon>Eukaryota</taxon>
        <taxon>Fungi</taxon>
        <taxon>Dikarya</taxon>
        <taxon>Ascomycota</taxon>
        <taxon>Pezizomycotina</taxon>
        <taxon>Dothideomycetes</taxon>
        <taxon>Dothideomycetidae</taxon>
        <taxon>Mycosphaerellales</taxon>
        <taxon>Mycosphaerellaceae</taxon>
        <taxon>Ramularia</taxon>
    </lineage>
</organism>
<dbReference type="RefSeq" id="XP_023629439.1">
    <property type="nucleotide sequence ID" value="XM_023773671.1"/>
</dbReference>
<reference evidence="2 3" key="1">
    <citation type="submission" date="2016-03" db="EMBL/GenBank/DDBJ databases">
        <authorList>
            <person name="Ploux O."/>
        </authorList>
    </citation>
    <scope>NUCLEOTIDE SEQUENCE [LARGE SCALE GENOMIC DNA]</scope>
    <source>
        <strain evidence="2 3">URUG2</strain>
    </source>
</reference>
<evidence type="ECO:0000313" key="2">
    <source>
        <dbReference type="EMBL" id="CZT22715.1"/>
    </source>
</evidence>
<name>A0A2D3VAQ2_9PEZI</name>
<feature type="compositionally biased region" description="Acidic residues" evidence="1">
    <location>
        <begin position="23"/>
        <end position="32"/>
    </location>
</feature>
<feature type="region of interest" description="Disordered" evidence="1">
    <location>
        <begin position="1"/>
        <end position="157"/>
    </location>
</feature>
<evidence type="ECO:0000256" key="1">
    <source>
        <dbReference type="SAM" id="MobiDB-lite"/>
    </source>
</evidence>
<proteinExistence type="predicted"/>
<gene>
    <name evidence="2" type="ORF">RCC_08420</name>
</gene>
<keyword evidence="3" id="KW-1185">Reference proteome</keyword>
<sequence>MQVPSSPVPRAKRRVTSLQLPEEPPDPDDEVLGVELVELEAAGVDEEDAAETESDVEESVVEDPESDPSDPSDPKEPREEPDEEPLEPRDPRDPRDPKEPKPLEPLELPPKDPRDPNEPREDPDEEPLLDPREPREPRDPKEPRPLEPLEPPPKEPRLNCRLLIVRSTGAAAAEMARVRNTAEFFILIGWLLVC</sequence>
<dbReference type="EMBL" id="FJUY01000014">
    <property type="protein sequence ID" value="CZT22715.1"/>
    <property type="molecule type" value="Genomic_DNA"/>
</dbReference>
<evidence type="ECO:0000313" key="3">
    <source>
        <dbReference type="Proteomes" id="UP000225277"/>
    </source>
</evidence>
<feature type="compositionally biased region" description="Basic and acidic residues" evidence="1">
    <location>
        <begin position="129"/>
        <end position="157"/>
    </location>
</feature>
<feature type="compositionally biased region" description="Basic and acidic residues" evidence="1">
    <location>
        <begin position="86"/>
        <end position="120"/>
    </location>
</feature>
<dbReference type="Proteomes" id="UP000225277">
    <property type="component" value="Unassembled WGS sequence"/>
</dbReference>
<protein>
    <submittedName>
        <fullName evidence="2">Uncharacterized protein</fullName>
    </submittedName>
</protein>
<accession>A0A2D3VAQ2</accession>
<dbReference type="GeneID" id="35603516"/>
<dbReference type="AlphaFoldDB" id="A0A2D3VAQ2"/>
<feature type="compositionally biased region" description="Acidic residues" evidence="1">
    <location>
        <begin position="43"/>
        <end position="70"/>
    </location>
</feature>